<dbReference type="Ensembl" id="ENSAMXT00000032597.1">
    <property type="protein sequence ID" value="ENSAMXP00000034375.1"/>
    <property type="gene ID" value="ENSAMXG00000041831.1"/>
</dbReference>
<keyword evidence="1" id="KW-0812">Transmembrane</keyword>
<reference evidence="3" key="1">
    <citation type="submission" date="2013-03" db="EMBL/GenBank/DDBJ databases">
        <authorList>
            <person name="Jeffery W."/>
            <person name="Warren W."/>
            <person name="Wilson R.K."/>
        </authorList>
    </citation>
    <scope>NUCLEOTIDE SEQUENCE</scope>
    <source>
        <strain evidence="3">female</strain>
    </source>
</reference>
<keyword evidence="1" id="KW-0472">Membrane</keyword>
<dbReference type="Proteomes" id="UP000018467">
    <property type="component" value="Unassembled WGS sequence"/>
</dbReference>
<evidence type="ECO:0000313" key="3">
    <source>
        <dbReference type="Proteomes" id="UP000018467"/>
    </source>
</evidence>
<accession>A0A3B1IXT7</accession>
<organism evidence="2 3">
    <name type="scientific">Astyanax mexicanus</name>
    <name type="common">Blind cave fish</name>
    <name type="synonym">Astyanax fasciatus mexicanus</name>
    <dbReference type="NCBI Taxonomy" id="7994"/>
    <lineage>
        <taxon>Eukaryota</taxon>
        <taxon>Metazoa</taxon>
        <taxon>Chordata</taxon>
        <taxon>Craniata</taxon>
        <taxon>Vertebrata</taxon>
        <taxon>Euteleostomi</taxon>
        <taxon>Actinopterygii</taxon>
        <taxon>Neopterygii</taxon>
        <taxon>Teleostei</taxon>
        <taxon>Ostariophysi</taxon>
        <taxon>Characiformes</taxon>
        <taxon>Characoidei</taxon>
        <taxon>Acestrorhamphidae</taxon>
        <taxon>Acestrorhamphinae</taxon>
        <taxon>Astyanax</taxon>
    </lineage>
</organism>
<reference evidence="2" key="3">
    <citation type="submission" date="2025-08" db="UniProtKB">
        <authorList>
            <consortium name="Ensembl"/>
        </authorList>
    </citation>
    <scope>IDENTIFICATION</scope>
</reference>
<reference evidence="3" key="2">
    <citation type="journal article" date="2014" name="Nat. Commun.">
        <title>The cavefish genome reveals candidate genes for eye loss.</title>
        <authorList>
            <person name="McGaugh S.E."/>
            <person name="Gross J.B."/>
            <person name="Aken B."/>
            <person name="Blin M."/>
            <person name="Borowsky R."/>
            <person name="Chalopin D."/>
            <person name="Hinaux H."/>
            <person name="Jeffery W.R."/>
            <person name="Keene A."/>
            <person name="Ma L."/>
            <person name="Minx P."/>
            <person name="Murphy D."/>
            <person name="O'Quin K.E."/>
            <person name="Retaux S."/>
            <person name="Rohner N."/>
            <person name="Searle S.M."/>
            <person name="Stahl B.A."/>
            <person name="Tabin C."/>
            <person name="Volff J.N."/>
            <person name="Yoshizawa M."/>
            <person name="Warren W.C."/>
        </authorList>
    </citation>
    <scope>NUCLEOTIDE SEQUENCE [LARGE SCALE GENOMIC DNA]</scope>
    <source>
        <strain evidence="3">female</strain>
    </source>
</reference>
<evidence type="ECO:0000313" key="2">
    <source>
        <dbReference type="Ensembl" id="ENSAMXP00000034375.1"/>
    </source>
</evidence>
<evidence type="ECO:0000256" key="1">
    <source>
        <dbReference type="SAM" id="Phobius"/>
    </source>
</evidence>
<reference evidence="2" key="4">
    <citation type="submission" date="2025-09" db="UniProtKB">
        <authorList>
            <consortium name="Ensembl"/>
        </authorList>
    </citation>
    <scope>IDENTIFICATION</scope>
</reference>
<sequence>MFLHWYLYVDKRCFTMYVILLKRNEGVLSLSLTEHKLESDSSTLKGDRITPAQFKMILPHLCNYPFSLERALNPKTLIYWVIVYFGYNMAIWVYYATLAVTY</sequence>
<feature type="transmembrane region" description="Helical" evidence="1">
    <location>
        <begin position="77"/>
        <end position="95"/>
    </location>
</feature>
<proteinExistence type="predicted"/>
<keyword evidence="3" id="KW-1185">Reference proteome</keyword>
<dbReference type="InParanoid" id="A0A3B1IXT7"/>
<dbReference type="AlphaFoldDB" id="A0A3B1IXT7"/>
<name>A0A3B1IXT7_ASTMX</name>
<keyword evidence="1" id="KW-1133">Transmembrane helix</keyword>
<protein>
    <submittedName>
        <fullName evidence="2">Uncharacterized protein</fullName>
    </submittedName>
</protein>